<feature type="repeat" description="TPR" evidence="7">
    <location>
        <begin position="309"/>
        <end position="342"/>
    </location>
</feature>
<dbReference type="SMART" id="SM00028">
    <property type="entry name" value="TPR"/>
    <property type="match status" value="6"/>
</dbReference>
<dbReference type="GO" id="GO:0016567">
    <property type="term" value="P:protein ubiquitination"/>
    <property type="evidence" value="ECO:0007669"/>
    <property type="project" value="TreeGrafter"/>
</dbReference>
<keyword evidence="4" id="KW-0833">Ubl conjugation pathway</keyword>
<evidence type="ECO:0000313" key="8">
    <source>
        <dbReference type="EMBL" id="PCG72278.1"/>
    </source>
</evidence>
<evidence type="ECO:0000256" key="5">
    <source>
        <dbReference type="ARBA" id="ARBA00022803"/>
    </source>
</evidence>
<comment type="caution">
    <text evidence="8">The sequence shown here is derived from an EMBL/GenBank/DDBJ whole genome shotgun (WGS) entry which is preliminary data.</text>
</comment>
<protein>
    <recommendedName>
        <fullName evidence="9">Cdc23 domain-containing protein</fullName>
    </recommendedName>
</protein>
<keyword evidence="2" id="KW-0677">Repeat</keyword>
<dbReference type="EMBL" id="NWSH01001169">
    <property type="protein sequence ID" value="PCG72278.1"/>
    <property type="molecule type" value="Genomic_DNA"/>
</dbReference>
<evidence type="ECO:0008006" key="9">
    <source>
        <dbReference type="Google" id="ProtNLM"/>
    </source>
</evidence>
<keyword evidence="3" id="KW-0498">Mitosis</keyword>
<keyword evidence="6" id="KW-0131">Cell cycle</keyword>
<accession>A0A2A4JKM6</accession>
<dbReference type="InterPro" id="IPR019734">
    <property type="entry name" value="TPR_rpt"/>
</dbReference>
<reference evidence="8" key="1">
    <citation type="submission" date="2017-09" db="EMBL/GenBank/DDBJ databases">
        <title>Contemporary evolution of a Lepidopteran species, Heliothis virescens, in response to modern agricultural practices.</title>
        <authorList>
            <person name="Fritz M.L."/>
            <person name="Deyonke A.M."/>
            <person name="Papanicolaou A."/>
            <person name="Micinski S."/>
            <person name="Westbrook J."/>
            <person name="Gould F."/>
        </authorList>
    </citation>
    <scope>NUCLEOTIDE SEQUENCE [LARGE SCALE GENOMIC DNA]</scope>
    <source>
        <strain evidence="8">HvINT-</strain>
        <tissue evidence="8">Whole body</tissue>
    </source>
</reference>
<dbReference type="AlphaFoldDB" id="A0A2A4JKM6"/>
<sequence>MDKCETTGRSSIEGCMNIDLMRSLVKQYSELGQWTSALFWADAAAAAAGGGVDVASGDDVWLLASAMLARGELHRAAHAVTSKGLHRRHLLCLGVAMRAYLAAREPATALNLMDECDPMLLEPRNTDQTHNRALAGVLVWQARALTSLERREAAAEALSAALRADCAQYEALDLLLEQHALTPQQELELIESLPISTQLSAAEGALLRAAYRERLNRYSPAPHTQPAPDTDCPIAAEAEAVGSRMMEAAQSRARRLAAACRWAEALRALDAVDPWCCVDVRAACLVELKRSSELFAFAHSLVDAYPNAWSSWYAVGCYYYLIGKSELARRYLSKAKSLEPSAGCVWLAYGHSFAADSEHDQAMAAYFKASQLMAGCHLPPLYVGVECALLNNFTMCERFLSRAAALHSNANAKIECVEFPERAKWCRVVTLARDPHVAHEAGAAAFADGDYRSAHALWLAALDAATPPGREERALAGVLVWQARALTSLERREAAAEALSAALRADCAQYEALDLLLEQHALTPQQELELIESLPISTQLSAAEGALLRAAYRERLNRYSPAPHTQPAPDTDCPIAAEAEAVGSRMMEAAQSRARRLAAACRWAEALRALDAVDPWCCVDVRAACLVELKRSSELFAFAHSLVDAYPNAWSSWYAVGCYYYLIGKSELARRYLSKAKSLEPSAGCVWLAYGHSFAADSEHDQAMAAYFKASQLMAGCHLPPLYVGVECALLNNFTMCERFLSRAAALHSNANAKIECVEFPERAKWCRVVTLARDPHVAHEAGAAAFADGDYRSAHALWLAALDAATPPGREEVPARWAGTLDALGHACRALGRPSEALQWHGRALALRPARPASLTASGLCLALLGRERAAADVLHAALARDPDDVVALALLDAIVDRLDAALTEEEIPQFPFPTVNISVPAIAPATPTADATNTSDMSMSFD</sequence>
<proteinExistence type="predicted"/>
<organism evidence="8">
    <name type="scientific">Heliothis virescens</name>
    <name type="common">Tobacco budworm moth</name>
    <dbReference type="NCBI Taxonomy" id="7102"/>
    <lineage>
        <taxon>Eukaryota</taxon>
        <taxon>Metazoa</taxon>
        <taxon>Ecdysozoa</taxon>
        <taxon>Arthropoda</taxon>
        <taxon>Hexapoda</taxon>
        <taxon>Insecta</taxon>
        <taxon>Pterygota</taxon>
        <taxon>Neoptera</taxon>
        <taxon>Endopterygota</taxon>
        <taxon>Lepidoptera</taxon>
        <taxon>Glossata</taxon>
        <taxon>Ditrysia</taxon>
        <taxon>Noctuoidea</taxon>
        <taxon>Noctuidae</taxon>
        <taxon>Heliothinae</taxon>
        <taxon>Heliothis</taxon>
    </lineage>
</organism>
<dbReference type="STRING" id="7102.A0A2A4JKM6"/>
<name>A0A2A4JKM6_HELVI</name>
<dbReference type="GO" id="GO:0031145">
    <property type="term" value="P:anaphase-promoting complex-dependent catabolic process"/>
    <property type="evidence" value="ECO:0007669"/>
    <property type="project" value="TreeGrafter"/>
</dbReference>
<dbReference type="GO" id="GO:0051301">
    <property type="term" value="P:cell division"/>
    <property type="evidence" value="ECO:0007669"/>
    <property type="project" value="UniProtKB-KW"/>
</dbReference>
<dbReference type="SUPFAM" id="SSF48452">
    <property type="entry name" value="TPR-like"/>
    <property type="match status" value="2"/>
</dbReference>
<dbReference type="PANTHER" id="PTHR12558:SF9">
    <property type="entry name" value="CELL DIVISION CYCLE PROTEIN 16 HOMOLOG"/>
    <property type="match status" value="1"/>
</dbReference>
<dbReference type="InterPro" id="IPR011990">
    <property type="entry name" value="TPR-like_helical_dom_sf"/>
</dbReference>
<feature type="repeat" description="TPR" evidence="7">
    <location>
        <begin position="650"/>
        <end position="683"/>
    </location>
</feature>
<evidence type="ECO:0000256" key="6">
    <source>
        <dbReference type="ARBA" id="ARBA00023306"/>
    </source>
</evidence>
<dbReference type="PROSITE" id="PS50005">
    <property type="entry name" value="TPR"/>
    <property type="match status" value="2"/>
</dbReference>
<keyword evidence="1" id="KW-0132">Cell division</keyword>
<evidence type="ECO:0000256" key="3">
    <source>
        <dbReference type="ARBA" id="ARBA00022776"/>
    </source>
</evidence>
<dbReference type="GO" id="GO:0045842">
    <property type="term" value="P:positive regulation of mitotic metaphase/anaphase transition"/>
    <property type="evidence" value="ECO:0007669"/>
    <property type="project" value="TreeGrafter"/>
</dbReference>
<gene>
    <name evidence="8" type="ORF">B5V51_962</name>
</gene>
<evidence type="ECO:0000256" key="2">
    <source>
        <dbReference type="ARBA" id="ARBA00022737"/>
    </source>
</evidence>
<dbReference type="GO" id="GO:0005680">
    <property type="term" value="C:anaphase-promoting complex"/>
    <property type="evidence" value="ECO:0007669"/>
    <property type="project" value="TreeGrafter"/>
</dbReference>
<dbReference type="Gene3D" id="1.25.40.10">
    <property type="entry name" value="Tetratricopeptide repeat domain"/>
    <property type="match status" value="2"/>
</dbReference>
<evidence type="ECO:0000256" key="7">
    <source>
        <dbReference type="PROSITE-ProRule" id="PRU00339"/>
    </source>
</evidence>
<evidence type="ECO:0000256" key="1">
    <source>
        <dbReference type="ARBA" id="ARBA00022618"/>
    </source>
</evidence>
<keyword evidence="5 7" id="KW-0802">TPR repeat</keyword>
<dbReference type="Pfam" id="PF13181">
    <property type="entry name" value="TPR_8"/>
    <property type="match status" value="2"/>
</dbReference>
<evidence type="ECO:0000256" key="4">
    <source>
        <dbReference type="ARBA" id="ARBA00022786"/>
    </source>
</evidence>
<dbReference type="PANTHER" id="PTHR12558">
    <property type="entry name" value="CELL DIVISION CYCLE 16,23,27"/>
    <property type="match status" value="1"/>
</dbReference>
<dbReference type="GO" id="GO:0005737">
    <property type="term" value="C:cytoplasm"/>
    <property type="evidence" value="ECO:0007669"/>
    <property type="project" value="TreeGrafter"/>
</dbReference>